<dbReference type="InterPro" id="IPR038063">
    <property type="entry name" value="Transpep_catalytic_dom"/>
</dbReference>
<feature type="active site" description="Proton donor/acceptor" evidence="6">
    <location>
        <position position="201"/>
    </location>
</feature>
<dbReference type="UniPathway" id="UPA00219"/>
<feature type="active site" description="Nucleophile" evidence="6">
    <location>
        <position position="216"/>
    </location>
</feature>
<dbReference type="PROSITE" id="PS52029">
    <property type="entry name" value="LD_TPASE"/>
    <property type="match status" value="1"/>
</dbReference>
<dbReference type="OrthoDB" id="8887048at2"/>
<evidence type="ECO:0000313" key="8">
    <source>
        <dbReference type="EMBL" id="MQT01362.1"/>
    </source>
</evidence>
<keyword evidence="3 6" id="KW-0133">Cell shape</keyword>
<reference evidence="8 9" key="1">
    <citation type="submission" date="2019-05" db="EMBL/GenBank/DDBJ databases">
        <title>Comparative genomics and metabolomics analyses of clavulanic acid producing Streptomyces species provides insight into specialized metabolism and evolution of beta-lactam biosynthetic gene clusters.</title>
        <authorList>
            <person name="Moore M.A."/>
            <person name="Cruz-Morales P."/>
            <person name="Barona Gomez F."/>
            <person name="Kapil T."/>
        </authorList>
    </citation>
    <scope>NUCLEOTIDE SEQUENCE [LARGE SCALE GENOMIC DNA]</scope>
    <source>
        <strain evidence="8 9">NRRL 5741</strain>
    </source>
</reference>
<dbReference type="InterPro" id="IPR036365">
    <property type="entry name" value="PGBD-like_sf"/>
</dbReference>
<dbReference type="InterPro" id="IPR050979">
    <property type="entry name" value="LD-transpeptidase"/>
</dbReference>
<comment type="pathway">
    <text evidence="1 6">Cell wall biogenesis; peptidoglycan biosynthesis.</text>
</comment>
<dbReference type="PANTHER" id="PTHR30582">
    <property type="entry name" value="L,D-TRANSPEPTIDASE"/>
    <property type="match status" value="1"/>
</dbReference>
<dbReference type="Gene3D" id="2.40.440.10">
    <property type="entry name" value="L,D-transpeptidase catalytic domain-like"/>
    <property type="match status" value="1"/>
</dbReference>
<evidence type="ECO:0000256" key="1">
    <source>
        <dbReference type="ARBA" id="ARBA00004752"/>
    </source>
</evidence>
<sequence>MARSAVRPVIRTAVRPAARTAVRPAARTAALTAVTLALALTLVTPSAARAETCTARTGPYQRPLEEYLKLPVDGVQSTADCQAIRAFQSANAIEPANGYAGLATYRWMVALKARADPNAEGECPVRSYRVTCVDLDRQVLWVQRDREVIFQPVPIRTGRDAEETRLGWHSIYWRSRDHVSTIYENAPMPYAQFFDGGQALHGRLDDLYDGGGSAGCVNLRLSDAEKLWDLLALEDQIYIWGVKPGTDG</sequence>
<evidence type="ECO:0000256" key="5">
    <source>
        <dbReference type="ARBA" id="ARBA00023316"/>
    </source>
</evidence>
<evidence type="ECO:0000256" key="6">
    <source>
        <dbReference type="PROSITE-ProRule" id="PRU01373"/>
    </source>
</evidence>
<accession>A0A646KGE4</accession>
<protein>
    <submittedName>
        <fullName evidence="8">L,D-transpeptidase</fullName>
    </submittedName>
</protein>
<keyword evidence="4 6" id="KW-0573">Peptidoglycan synthesis</keyword>
<dbReference type="PANTHER" id="PTHR30582:SF33">
    <property type="entry name" value="EXPORTED PROTEIN"/>
    <property type="match status" value="1"/>
</dbReference>
<keyword evidence="5 6" id="KW-0961">Cell wall biogenesis/degradation</keyword>
<comment type="caution">
    <text evidence="8">The sequence shown here is derived from an EMBL/GenBank/DDBJ whole genome shotgun (WGS) entry which is preliminary data.</text>
</comment>
<evidence type="ECO:0000256" key="2">
    <source>
        <dbReference type="ARBA" id="ARBA00022679"/>
    </source>
</evidence>
<dbReference type="SUPFAM" id="SSF47090">
    <property type="entry name" value="PGBD-like"/>
    <property type="match status" value="1"/>
</dbReference>
<dbReference type="AlphaFoldDB" id="A0A646KGE4"/>
<keyword evidence="2" id="KW-0808">Transferase</keyword>
<dbReference type="GO" id="GO:0071972">
    <property type="term" value="F:peptidoglycan L,D-transpeptidase activity"/>
    <property type="evidence" value="ECO:0007669"/>
    <property type="project" value="TreeGrafter"/>
</dbReference>
<dbReference type="EMBL" id="VCLA01000120">
    <property type="protein sequence ID" value="MQT01362.1"/>
    <property type="molecule type" value="Genomic_DNA"/>
</dbReference>
<name>A0A646KGE4_STRJU</name>
<dbReference type="GO" id="GO:0018104">
    <property type="term" value="P:peptidoglycan-protein cross-linking"/>
    <property type="evidence" value="ECO:0007669"/>
    <property type="project" value="TreeGrafter"/>
</dbReference>
<evidence type="ECO:0000256" key="3">
    <source>
        <dbReference type="ARBA" id="ARBA00022960"/>
    </source>
</evidence>
<keyword evidence="9" id="KW-1185">Reference proteome</keyword>
<organism evidence="8 9">
    <name type="scientific">Streptomyces jumonjinensis</name>
    <dbReference type="NCBI Taxonomy" id="1945"/>
    <lineage>
        <taxon>Bacteria</taxon>
        <taxon>Bacillati</taxon>
        <taxon>Actinomycetota</taxon>
        <taxon>Actinomycetes</taxon>
        <taxon>Kitasatosporales</taxon>
        <taxon>Streptomycetaceae</taxon>
        <taxon>Streptomyces</taxon>
    </lineage>
</organism>
<proteinExistence type="predicted"/>
<dbReference type="GO" id="GO:0005576">
    <property type="term" value="C:extracellular region"/>
    <property type="evidence" value="ECO:0007669"/>
    <property type="project" value="TreeGrafter"/>
</dbReference>
<gene>
    <name evidence="8" type="ORF">FF041_14350</name>
</gene>
<dbReference type="InterPro" id="IPR005490">
    <property type="entry name" value="LD_TPept_cat_dom"/>
</dbReference>
<evidence type="ECO:0000313" key="9">
    <source>
        <dbReference type="Proteomes" id="UP000419138"/>
    </source>
</evidence>
<dbReference type="Proteomes" id="UP000419138">
    <property type="component" value="Unassembled WGS sequence"/>
</dbReference>
<dbReference type="GO" id="GO:0071555">
    <property type="term" value="P:cell wall organization"/>
    <property type="evidence" value="ECO:0007669"/>
    <property type="project" value="UniProtKB-UniRule"/>
</dbReference>
<feature type="domain" description="L,D-TPase catalytic" evidence="7">
    <location>
        <begin position="129"/>
        <end position="240"/>
    </location>
</feature>
<dbReference type="RefSeq" id="WP_153523188.1">
    <property type="nucleotide sequence ID" value="NZ_JBEPDZ010000039.1"/>
</dbReference>
<dbReference type="CDD" id="cd16913">
    <property type="entry name" value="YkuD_like"/>
    <property type="match status" value="1"/>
</dbReference>
<dbReference type="Pfam" id="PF03734">
    <property type="entry name" value="YkuD"/>
    <property type="match status" value="1"/>
</dbReference>
<evidence type="ECO:0000256" key="4">
    <source>
        <dbReference type="ARBA" id="ARBA00022984"/>
    </source>
</evidence>
<evidence type="ECO:0000259" key="7">
    <source>
        <dbReference type="PROSITE" id="PS52029"/>
    </source>
</evidence>
<dbReference type="GO" id="GO:0008360">
    <property type="term" value="P:regulation of cell shape"/>
    <property type="evidence" value="ECO:0007669"/>
    <property type="project" value="UniProtKB-UniRule"/>
</dbReference>
<dbReference type="SUPFAM" id="SSF141523">
    <property type="entry name" value="L,D-transpeptidase catalytic domain-like"/>
    <property type="match status" value="1"/>
</dbReference>
<dbReference type="GO" id="GO:0016740">
    <property type="term" value="F:transferase activity"/>
    <property type="evidence" value="ECO:0007669"/>
    <property type="project" value="UniProtKB-KW"/>
</dbReference>